<dbReference type="OrthoDB" id="4953516at2759"/>
<feature type="domain" description="Protein kinase" evidence="5">
    <location>
        <begin position="17"/>
        <end position="286"/>
    </location>
</feature>
<comment type="caution">
    <text evidence="6">The sequence shown here is derived from an EMBL/GenBank/DDBJ whole genome shotgun (WGS) entry which is preliminary data.</text>
</comment>
<evidence type="ECO:0000256" key="1">
    <source>
        <dbReference type="ARBA" id="ARBA00022679"/>
    </source>
</evidence>
<dbReference type="EMBL" id="SRPY01000113">
    <property type="protein sequence ID" value="KAG5928505.1"/>
    <property type="molecule type" value="Genomic_DNA"/>
</dbReference>
<protein>
    <recommendedName>
        <fullName evidence="5">Protein kinase domain-containing protein</fullName>
    </recommendedName>
</protein>
<dbReference type="GO" id="GO:0005524">
    <property type="term" value="F:ATP binding"/>
    <property type="evidence" value="ECO:0007669"/>
    <property type="project" value="UniProtKB-KW"/>
</dbReference>
<evidence type="ECO:0000256" key="3">
    <source>
        <dbReference type="ARBA" id="ARBA00022777"/>
    </source>
</evidence>
<evidence type="ECO:0000256" key="2">
    <source>
        <dbReference type="ARBA" id="ARBA00022741"/>
    </source>
</evidence>
<dbReference type="AlphaFoldDB" id="A0A8K0JAQ4"/>
<dbReference type="InterPro" id="IPR000719">
    <property type="entry name" value="Prot_kinase_dom"/>
</dbReference>
<evidence type="ECO:0000313" key="7">
    <source>
        <dbReference type="Proteomes" id="UP000811619"/>
    </source>
</evidence>
<dbReference type="Gene3D" id="1.10.510.10">
    <property type="entry name" value="Transferase(Phosphotransferase) domain 1"/>
    <property type="match status" value="1"/>
</dbReference>
<proteinExistence type="predicted"/>
<dbReference type="InterPro" id="IPR011009">
    <property type="entry name" value="Kinase-like_dom_sf"/>
</dbReference>
<accession>A0A8K0JAQ4</accession>
<dbReference type="PANTHER" id="PTHR44329:SF288">
    <property type="entry name" value="MITOGEN-ACTIVATED PROTEIN KINASE KINASE KINASE 20"/>
    <property type="match status" value="1"/>
</dbReference>
<dbReference type="Proteomes" id="UP000811619">
    <property type="component" value="Unassembled WGS sequence"/>
</dbReference>
<keyword evidence="3" id="KW-0418">Kinase</keyword>
<gene>
    <name evidence="6" type="ORF">E4U42_000536</name>
</gene>
<dbReference type="InterPro" id="IPR051681">
    <property type="entry name" value="Ser/Thr_Kinases-Pseudokinases"/>
</dbReference>
<keyword evidence="2" id="KW-0547">Nucleotide-binding</keyword>
<dbReference type="PROSITE" id="PS50011">
    <property type="entry name" value="PROTEIN_KINASE_DOM"/>
    <property type="match status" value="1"/>
</dbReference>
<evidence type="ECO:0000256" key="4">
    <source>
        <dbReference type="ARBA" id="ARBA00022840"/>
    </source>
</evidence>
<dbReference type="SUPFAM" id="SSF56112">
    <property type="entry name" value="Protein kinase-like (PK-like)"/>
    <property type="match status" value="1"/>
</dbReference>
<sequence length="286" mass="32666">MSDPEPVEVHYYMYHPPGVDKVLASGSSAFIGQVDDSTVLKYTLKPGGDASSLEHEYRLLDIIGRHNRIIAHKGLTVNGLYLERASNGTLLDYIQQATPSSLSVQQRITWCREIIEAVEYIHSKRVIHCDINPTNILLDKHLHIKLADFQGCHLNEEGQVILYARAGEPCRYFCPRDDDFEATIQTDLFAFASTIHFILTGQEVFPDIINGDGKWYERVRSRFRNGIFPDDIHACTDIAQKCWRQQYTSAHEVLEDIIAVERLHTSRNDVDSRTNMIDNGWNCVIF</sequence>
<evidence type="ECO:0000313" key="6">
    <source>
        <dbReference type="EMBL" id="KAG5928505.1"/>
    </source>
</evidence>
<keyword evidence="1" id="KW-0808">Transferase</keyword>
<organism evidence="6 7">
    <name type="scientific">Claviceps africana</name>
    <dbReference type="NCBI Taxonomy" id="83212"/>
    <lineage>
        <taxon>Eukaryota</taxon>
        <taxon>Fungi</taxon>
        <taxon>Dikarya</taxon>
        <taxon>Ascomycota</taxon>
        <taxon>Pezizomycotina</taxon>
        <taxon>Sordariomycetes</taxon>
        <taxon>Hypocreomycetidae</taxon>
        <taxon>Hypocreales</taxon>
        <taxon>Clavicipitaceae</taxon>
        <taxon>Claviceps</taxon>
    </lineage>
</organism>
<keyword evidence="4" id="KW-0067">ATP-binding</keyword>
<dbReference type="CDD" id="cd00180">
    <property type="entry name" value="PKc"/>
    <property type="match status" value="1"/>
</dbReference>
<keyword evidence="7" id="KW-1185">Reference proteome</keyword>
<evidence type="ECO:0000259" key="5">
    <source>
        <dbReference type="PROSITE" id="PS50011"/>
    </source>
</evidence>
<dbReference type="Pfam" id="PF00069">
    <property type="entry name" value="Pkinase"/>
    <property type="match status" value="1"/>
</dbReference>
<dbReference type="PANTHER" id="PTHR44329">
    <property type="entry name" value="SERINE/THREONINE-PROTEIN KINASE TNNI3K-RELATED"/>
    <property type="match status" value="1"/>
</dbReference>
<name>A0A8K0JAQ4_9HYPO</name>
<reference evidence="6" key="1">
    <citation type="journal article" date="2020" name="bioRxiv">
        <title>Whole genome comparisons of ergot fungi reveals the divergence and evolution of species within the genus Claviceps are the result of varying mechanisms driving genome evolution and host range expansion.</title>
        <authorList>
            <person name="Wyka S.A."/>
            <person name="Mondo S.J."/>
            <person name="Liu M."/>
            <person name="Dettman J."/>
            <person name="Nalam V."/>
            <person name="Broders K.D."/>
        </authorList>
    </citation>
    <scope>NUCLEOTIDE SEQUENCE</scope>
    <source>
        <strain evidence="6">CCC 489</strain>
    </source>
</reference>
<dbReference type="GO" id="GO:0004674">
    <property type="term" value="F:protein serine/threonine kinase activity"/>
    <property type="evidence" value="ECO:0007669"/>
    <property type="project" value="TreeGrafter"/>
</dbReference>